<name>A0A5N6Q5Q9_9ASTR</name>
<dbReference type="PANTHER" id="PTHR38926:SF80">
    <property type="entry name" value="F-BOX DOMAIN, LEUCINE-RICH REPEAT DOMAIN SUPERFAMILY"/>
    <property type="match status" value="1"/>
</dbReference>
<dbReference type="SUPFAM" id="SSF52047">
    <property type="entry name" value="RNI-like"/>
    <property type="match status" value="1"/>
</dbReference>
<dbReference type="EMBL" id="SZYD01000648">
    <property type="protein sequence ID" value="KAD1586185.1"/>
    <property type="molecule type" value="Genomic_DNA"/>
</dbReference>
<dbReference type="InterPro" id="IPR055411">
    <property type="entry name" value="LRR_FXL15/At3g58940/PEG3-like"/>
</dbReference>
<proteinExistence type="predicted"/>
<dbReference type="SUPFAM" id="SSF81383">
    <property type="entry name" value="F-box domain"/>
    <property type="match status" value="1"/>
</dbReference>
<dbReference type="Pfam" id="PF24758">
    <property type="entry name" value="LRR_At5g56370"/>
    <property type="match status" value="1"/>
</dbReference>
<dbReference type="Proteomes" id="UP000326396">
    <property type="component" value="Linkage Group LG1"/>
</dbReference>
<keyword evidence="4" id="KW-1185">Reference proteome</keyword>
<dbReference type="InterPro" id="IPR032675">
    <property type="entry name" value="LRR_dom_sf"/>
</dbReference>
<protein>
    <recommendedName>
        <fullName evidence="1">F-box domain-containing protein</fullName>
    </recommendedName>
</protein>
<gene>
    <name evidence="3" type="ORF">E3N88_03170</name>
    <name evidence="2" type="ORF">E3N88_42590</name>
</gene>
<evidence type="ECO:0000313" key="2">
    <source>
        <dbReference type="EMBL" id="KAD1586185.1"/>
    </source>
</evidence>
<accession>A0A5N6Q5Q9</accession>
<dbReference type="AlphaFoldDB" id="A0A5N6Q5Q9"/>
<feature type="domain" description="F-box" evidence="1">
    <location>
        <begin position="11"/>
        <end position="58"/>
    </location>
</feature>
<dbReference type="OrthoDB" id="2095648at2759"/>
<dbReference type="Gene3D" id="1.20.1280.50">
    <property type="match status" value="1"/>
</dbReference>
<organism evidence="3 4">
    <name type="scientific">Mikania micrantha</name>
    <name type="common">bitter vine</name>
    <dbReference type="NCBI Taxonomy" id="192012"/>
    <lineage>
        <taxon>Eukaryota</taxon>
        <taxon>Viridiplantae</taxon>
        <taxon>Streptophyta</taxon>
        <taxon>Embryophyta</taxon>
        <taxon>Tracheophyta</taxon>
        <taxon>Spermatophyta</taxon>
        <taxon>Magnoliopsida</taxon>
        <taxon>eudicotyledons</taxon>
        <taxon>Gunneridae</taxon>
        <taxon>Pentapetalae</taxon>
        <taxon>asterids</taxon>
        <taxon>campanulids</taxon>
        <taxon>Asterales</taxon>
        <taxon>Asteraceae</taxon>
        <taxon>Asteroideae</taxon>
        <taxon>Heliantheae alliance</taxon>
        <taxon>Eupatorieae</taxon>
        <taxon>Mikania</taxon>
    </lineage>
</organism>
<reference evidence="3 4" key="1">
    <citation type="submission" date="2019-05" db="EMBL/GenBank/DDBJ databases">
        <title>Mikania micrantha, genome provides insights into the molecular mechanism of rapid growth.</title>
        <authorList>
            <person name="Liu B."/>
        </authorList>
    </citation>
    <scope>NUCLEOTIDE SEQUENCE [LARGE SCALE GENOMIC DNA]</scope>
    <source>
        <strain evidence="3">NLD-2019</strain>
        <tissue evidence="3">Leaf</tissue>
    </source>
</reference>
<evidence type="ECO:0000259" key="1">
    <source>
        <dbReference type="PROSITE" id="PS50181"/>
    </source>
</evidence>
<dbReference type="InterPro" id="IPR036047">
    <property type="entry name" value="F-box-like_dom_sf"/>
</dbReference>
<evidence type="ECO:0000313" key="3">
    <source>
        <dbReference type="EMBL" id="KAD7480034.1"/>
    </source>
</evidence>
<dbReference type="EMBL" id="SZYD01000001">
    <property type="protein sequence ID" value="KAD7480034.1"/>
    <property type="molecule type" value="Genomic_DNA"/>
</dbReference>
<dbReference type="PANTHER" id="PTHR38926">
    <property type="entry name" value="F-BOX DOMAIN CONTAINING PROTEIN, EXPRESSED"/>
    <property type="match status" value="1"/>
</dbReference>
<comment type="caution">
    <text evidence="3">The sequence shown here is derived from an EMBL/GenBank/DDBJ whole genome shotgun (WGS) entry which is preliminary data.</text>
</comment>
<dbReference type="Pfam" id="PF12937">
    <property type="entry name" value="F-box-like"/>
    <property type="match status" value="1"/>
</dbReference>
<dbReference type="PROSITE" id="PS50181">
    <property type="entry name" value="FBOX"/>
    <property type="match status" value="1"/>
</dbReference>
<dbReference type="InterPro" id="IPR001810">
    <property type="entry name" value="F-box_dom"/>
</dbReference>
<dbReference type="CDD" id="cd22164">
    <property type="entry name" value="F-box_AtSKIP19-like"/>
    <property type="match status" value="1"/>
</dbReference>
<evidence type="ECO:0000313" key="4">
    <source>
        <dbReference type="Proteomes" id="UP000326396"/>
    </source>
</evidence>
<sequence length="297" mass="34395">MPLTSNLNQQDRNWLDIPSDVMVNILKRIDMVDILDNAQKVCTVWRKICKSPTLWRVINMNDLLRLTSNLSTAKVICKHAMDRSQGQLVDITLIYDHDAELFLYATDRSSQLRRLEMASCFHHGYFTTDACIKFPLLEELNLYLVELSKEEIETVGRYCPLLKILKVNKKVPRFRQSFPTDEGSNAMAIAIGQNLVELRHLELIANNMTSIGLQVILDNCLHLETLDLRACFNIDLNGNLGKECRKQIKHLKHPNDSLEGCPYFNEIVSEPFTDDDFYDYEPIDHDPLVYDCDYFFD</sequence>
<dbReference type="Gene3D" id="3.80.10.10">
    <property type="entry name" value="Ribonuclease Inhibitor"/>
    <property type="match status" value="1"/>
</dbReference>